<feature type="region of interest" description="Disordered" evidence="2">
    <location>
        <begin position="144"/>
        <end position="197"/>
    </location>
</feature>
<organism evidence="4 5">
    <name type="scientific">Mortierella isabellina</name>
    <name type="common">Filamentous fungus</name>
    <name type="synonym">Umbelopsis isabellina</name>
    <dbReference type="NCBI Taxonomy" id="91625"/>
    <lineage>
        <taxon>Eukaryota</taxon>
        <taxon>Fungi</taxon>
        <taxon>Fungi incertae sedis</taxon>
        <taxon>Mucoromycota</taxon>
        <taxon>Mucoromycotina</taxon>
        <taxon>Umbelopsidomycetes</taxon>
        <taxon>Umbelopsidales</taxon>
        <taxon>Umbelopsidaceae</taxon>
        <taxon>Umbelopsis</taxon>
    </lineage>
</organism>
<dbReference type="PANTHER" id="PTHR22166:SF12">
    <property type="entry name" value="ENDOPLASMIC RETICULUM JUNCTION FORMATION PROTEIN LUNAPARK"/>
    <property type="match status" value="1"/>
</dbReference>
<keyword evidence="5" id="KW-1185">Reference proteome</keyword>
<dbReference type="OrthoDB" id="1725934at2759"/>
<gene>
    <name evidence="4" type="ORF">INT43_000204</name>
</gene>
<dbReference type="EMBL" id="JAEPQZ010000016">
    <property type="protein sequence ID" value="KAG2172854.1"/>
    <property type="molecule type" value="Genomic_DNA"/>
</dbReference>
<evidence type="ECO:0000256" key="1">
    <source>
        <dbReference type="RuleBase" id="RU367073"/>
    </source>
</evidence>
<feature type="compositionally biased region" description="Polar residues" evidence="2">
    <location>
        <begin position="315"/>
        <end position="330"/>
    </location>
</feature>
<comment type="function">
    <text evidence="1">Plays a role in determining ER morphology.</text>
</comment>
<feature type="transmembrane region" description="Helical" evidence="1">
    <location>
        <begin position="74"/>
        <end position="94"/>
    </location>
</feature>
<dbReference type="GO" id="GO:0071788">
    <property type="term" value="P:endoplasmic reticulum tubular network maintenance"/>
    <property type="evidence" value="ECO:0007669"/>
    <property type="project" value="UniProtKB-UniRule"/>
</dbReference>
<feature type="compositionally biased region" description="Low complexity" evidence="2">
    <location>
        <begin position="152"/>
        <end position="165"/>
    </location>
</feature>
<comment type="subcellular location">
    <subcellularLocation>
        <location evidence="1">Endoplasmic reticulum membrane</location>
        <topology evidence="1">Multi-pass membrane protein</topology>
    </subcellularLocation>
</comment>
<feature type="region of interest" description="Disordered" evidence="2">
    <location>
        <begin position="284"/>
        <end position="400"/>
    </location>
</feature>
<keyword evidence="1" id="KW-0863">Zinc-finger</keyword>
<keyword evidence="1" id="KW-0812">Transmembrane</keyword>
<sequence>MGAWISRQKKTDDGDYEKILSELDSKLQTAELKLSEIKIRERRINVMFVLYGFALWAVYLAYCFATLHNAEVEAQTYAIKIAPVVLIPVILYFGRRGLKWFYTRKQTNEESNVASLRAQQKLKVEELKKKTAYYTTKSLLERYDESSRQKAKQPAPGAARPAQGATPLKKNANERDPNFGHKPSPMIQNNPLLHKQPQPNMNMNMNMHQPGHPNMQPPNMRPTQPAQREWYDKLVDAIVGEEGPETKYALICNHCSTHNGLVLPQEIETIQYVCPKCGQFNPSRRSRQLHPGGPVLPPGISPAQSRSTSPKEVRSLSQNRSGPRGVSQTRDSSEDAQRRGRSTSSRRVPASSKARDEDQDNFIQEQVPEADSSASGDSDTIASRVRLRKRPTSEELEVSD</sequence>
<dbReference type="PANTHER" id="PTHR22166">
    <property type="entry name" value="ENDOPLASMIC RETICULUM JUNCTION FORMATION PROTEIN LUNAPARK"/>
    <property type="match status" value="1"/>
</dbReference>
<comment type="domain">
    <text evidence="1">The C4-type zinc finger motif is necessary both for its ER three-way tubular junction localization and formation.</text>
</comment>
<keyword evidence="1" id="KW-0472">Membrane</keyword>
<comment type="caution">
    <text evidence="4">The sequence shown here is derived from an EMBL/GenBank/DDBJ whole genome shotgun (WGS) entry which is preliminary data.</text>
</comment>
<name>A0A8H7UAT5_MORIS</name>
<feature type="compositionally biased region" description="Polar residues" evidence="2">
    <location>
        <begin position="372"/>
        <end position="381"/>
    </location>
</feature>
<evidence type="ECO:0000259" key="3">
    <source>
        <dbReference type="Pfam" id="PF10058"/>
    </source>
</evidence>
<accession>A0A8H7UAT5</accession>
<evidence type="ECO:0000313" key="4">
    <source>
        <dbReference type="EMBL" id="KAG2172854.1"/>
    </source>
</evidence>
<proteinExistence type="inferred from homology"/>
<evidence type="ECO:0000256" key="2">
    <source>
        <dbReference type="SAM" id="MobiDB-lite"/>
    </source>
</evidence>
<feature type="transmembrane region" description="Helical" evidence="1">
    <location>
        <begin position="48"/>
        <end position="68"/>
    </location>
</feature>
<dbReference type="Proteomes" id="UP000654370">
    <property type="component" value="Unassembled WGS sequence"/>
</dbReference>
<protein>
    <recommendedName>
        <fullName evidence="1">Endoplasmic reticulum junction formation protein lunapark</fullName>
    </recommendedName>
</protein>
<comment type="similarity">
    <text evidence="1">Belongs to the lunapark family.</text>
</comment>
<evidence type="ECO:0000313" key="5">
    <source>
        <dbReference type="Proteomes" id="UP000654370"/>
    </source>
</evidence>
<dbReference type="Pfam" id="PF10058">
    <property type="entry name" value="Zn_ribbon_10"/>
    <property type="match status" value="1"/>
</dbReference>
<dbReference type="AlphaFoldDB" id="A0A8H7UAT5"/>
<keyword evidence="1" id="KW-0862">Zinc</keyword>
<keyword evidence="1" id="KW-0479">Metal-binding</keyword>
<dbReference type="InterPro" id="IPR040115">
    <property type="entry name" value="Lnp"/>
</dbReference>
<reference evidence="4" key="1">
    <citation type="submission" date="2020-12" db="EMBL/GenBank/DDBJ databases">
        <title>Metabolic potential, ecology and presence of endohyphal bacteria is reflected in genomic diversity of Mucoromycotina.</title>
        <authorList>
            <person name="Muszewska A."/>
            <person name="Okrasinska A."/>
            <person name="Steczkiewicz K."/>
            <person name="Drgas O."/>
            <person name="Orlowska M."/>
            <person name="Perlinska-Lenart U."/>
            <person name="Aleksandrzak-Piekarczyk T."/>
            <person name="Szatraj K."/>
            <person name="Zielenkiewicz U."/>
            <person name="Pilsyk S."/>
            <person name="Malc E."/>
            <person name="Mieczkowski P."/>
            <person name="Kruszewska J.S."/>
            <person name="Biernat P."/>
            <person name="Pawlowska J."/>
        </authorList>
    </citation>
    <scope>NUCLEOTIDE SEQUENCE</scope>
    <source>
        <strain evidence="4">WA0000067209</strain>
    </source>
</reference>
<dbReference type="GO" id="GO:0098826">
    <property type="term" value="C:endoplasmic reticulum tubular network membrane"/>
    <property type="evidence" value="ECO:0007669"/>
    <property type="project" value="UniProtKB-UniRule"/>
</dbReference>
<dbReference type="GO" id="GO:1903373">
    <property type="term" value="P:positive regulation of endoplasmic reticulum tubular network organization"/>
    <property type="evidence" value="ECO:0007669"/>
    <property type="project" value="UniProtKB-UniRule"/>
</dbReference>
<keyword evidence="1" id="KW-1133">Transmembrane helix</keyword>
<keyword evidence="1" id="KW-0256">Endoplasmic reticulum</keyword>
<dbReference type="InterPro" id="IPR019273">
    <property type="entry name" value="Lunapark_Znf"/>
</dbReference>
<feature type="domain" description="Lunapark zinc ribbon" evidence="3">
    <location>
        <begin position="230"/>
        <end position="281"/>
    </location>
</feature>
<dbReference type="GO" id="GO:0008270">
    <property type="term" value="F:zinc ion binding"/>
    <property type="evidence" value="ECO:0007669"/>
    <property type="project" value="UniProtKB-KW"/>
</dbReference>